<evidence type="ECO:0000313" key="3">
    <source>
        <dbReference type="EMBL" id="PWN25581.1"/>
    </source>
</evidence>
<keyword evidence="4" id="KW-1185">Reference proteome</keyword>
<dbReference type="Gene3D" id="3.20.20.370">
    <property type="entry name" value="Glycoside hydrolase/deacetylase"/>
    <property type="match status" value="1"/>
</dbReference>
<organism evidence="3 4">
    <name type="scientific">Jaminaea rosea</name>
    <dbReference type="NCBI Taxonomy" id="1569628"/>
    <lineage>
        <taxon>Eukaryota</taxon>
        <taxon>Fungi</taxon>
        <taxon>Dikarya</taxon>
        <taxon>Basidiomycota</taxon>
        <taxon>Ustilaginomycotina</taxon>
        <taxon>Exobasidiomycetes</taxon>
        <taxon>Microstromatales</taxon>
        <taxon>Microstromatales incertae sedis</taxon>
        <taxon>Jaminaea</taxon>
    </lineage>
</organism>
<sequence>MVRAAAQIFSLSSLLLLAATFIEQAAAHGSLLDEGCRSATKLAKRQAGGITATSGEGSGSVTSGGAAAAKYSCDASQCQLPDCHCADTNPPGGLDPKDVPQFITLTADDAIQSYTLDAVNSLIGSRKNPNGCSPKMTYFTSLSYTNYSMVTEWYVAGNEIADHTMTHVGSPPDTEVSGNLVALNALAGIPYKSIQGFRAPFLNYTRETLELLAKLNFTYDSSASSGVRATDPNSDAFWPYTLDNGMANDCESVENICGGEPKLPGMWEIPMYATFDPSSANGAHLMDPWLEGEPDDVLNWMKDTFNDHYNGKKAPFGMYSHPIHIAANYPGLKDPVGTVQMLNEFLDWATDGKDDVWLVSNEQLLAWMKNPVKASELNTLDEFKCTTPKVDAKICNGMPANEAGLLEHCISDTAGDPLNNSPFYTCYGCPTTTPSPDQPNPPQKNNDGSVRHRISASCDTPFWDPIAGKCLNTGFSDSTRGISAVVADQGGTNTNGSASGPATQGDGFESFNSARKAMSVVGNAVLLSAGLVALAALA</sequence>
<feature type="signal peptide" evidence="2">
    <location>
        <begin position="1"/>
        <end position="27"/>
    </location>
</feature>
<dbReference type="GO" id="GO:0005975">
    <property type="term" value="P:carbohydrate metabolic process"/>
    <property type="evidence" value="ECO:0007669"/>
    <property type="project" value="InterPro"/>
</dbReference>
<dbReference type="InterPro" id="IPR052740">
    <property type="entry name" value="CE4"/>
</dbReference>
<feature type="chain" id="PRO_5016244618" description="Chitin deacetylase" evidence="2">
    <location>
        <begin position="28"/>
        <end position="538"/>
    </location>
</feature>
<evidence type="ECO:0000313" key="4">
    <source>
        <dbReference type="Proteomes" id="UP000245884"/>
    </source>
</evidence>
<name>A0A316UMH9_9BASI</name>
<gene>
    <name evidence="3" type="ORF">BDZ90DRAFT_275815</name>
</gene>
<dbReference type="EMBL" id="KZ819675">
    <property type="protein sequence ID" value="PWN25581.1"/>
    <property type="molecule type" value="Genomic_DNA"/>
</dbReference>
<dbReference type="AlphaFoldDB" id="A0A316UMH9"/>
<dbReference type="RefSeq" id="XP_025360193.1">
    <property type="nucleotide sequence ID" value="XM_025508902.1"/>
</dbReference>
<dbReference type="PANTHER" id="PTHR45985:SF3">
    <property type="entry name" value="CHITIN DEACETYLASE-LIKE 4"/>
    <property type="match status" value="1"/>
</dbReference>
<keyword evidence="2" id="KW-0732">Signal</keyword>
<reference evidence="3 4" key="1">
    <citation type="journal article" date="2018" name="Mol. Biol. Evol.">
        <title>Broad Genomic Sampling Reveals a Smut Pathogenic Ancestry of the Fungal Clade Ustilaginomycotina.</title>
        <authorList>
            <person name="Kijpornyongpan T."/>
            <person name="Mondo S.J."/>
            <person name="Barry K."/>
            <person name="Sandor L."/>
            <person name="Lee J."/>
            <person name="Lipzen A."/>
            <person name="Pangilinan J."/>
            <person name="LaButti K."/>
            <person name="Hainaut M."/>
            <person name="Henrissat B."/>
            <person name="Grigoriev I.V."/>
            <person name="Spatafora J.W."/>
            <person name="Aime M.C."/>
        </authorList>
    </citation>
    <scope>NUCLEOTIDE SEQUENCE [LARGE SCALE GENOMIC DNA]</scope>
    <source>
        <strain evidence="3 4">MCA 5214</strain>
    </source>
</reference>
<dbReference type="GeneID" id="37030725"/>
<dbReference type="SUPFAM" id="SSF88713">
    <property type="entry name" value="Glycoside hydrolase/deacetylase"/>
    <property type="match status" value="1"/>
</dbReference>
<proteinExistence type="predicted"/>
<dbReference type="STRING" id="1569628.A0A316UMH9"/>
<protein>
    <recommendedName>
        <fullName evidence="5">Chitin deacetylase</fullName>
    </recommendedName>
</protein>
<dbReference type="PANTHER" id="PTHR45985">
    <property type="match status" value="1"/>
</dbReference>
<evidence type="ECO:0000256" key="1">
    <source>
        <dbReference type="SAM" id="MobiDB-lite"/>
    </source>
</evidence>
<feature type="region of interest" description="Disordered" evidence="1">
    <location>
        <begin position="432"/>
        <end position="451"/>
    </location>
</feature>
<accession>A0A316UMH9</accession>
<evidence type="ECO:0000256" key="2">
    <source>
        <dbReference type="SAM" id="SignalP"/>
    </source>
</evidence>
<dbReference type="OrthoDB" id="504708at2759"/>
<evidence type="ECO:0008006" key="5">
    <source>
        <dbReference type="Google" id="ProtNLM"/>
    </source>
</evidence>
<dbReference type="Proteomes" id="UP000245884">
    <property type="component" value="Unassembled WGS sequence"/>
</dbReference>
<dbReference type="InterPro" id="IPR011330">
    <property type="entry name" value="Glyco_hydro/deAcase_b/a-brl"/>
</dbReference>
<dbReference type="CDD" id="cd10919">
    <property type="entry name" value="CE4_CDA_like"/>
    <property type="match status" value="1"/>
</dbReference>